<name>A0A9D1H6E4_9FIRM</name>
<proteinExistence type="predicted"/>
<reference evidence="1" key="1">
    <citation type="submission" date="2020-10" db="EMBL/GenBank/DDBJ databases">
        <authorList>
            <person name="Gilroy R."/>
        </authorList>
    </citation>
    <scope>NUCLEOTIDE SEQUENCE</scope>
    <source>
        <strain evidence="1">ChiBcec7-5410</strain>
    </source>
</reference>
<dbReference type="EMBL" id="DVLW01000114">
    <property type="protein sequence ID" value="HIT94386.1"/>
    <property type="molecule type" value="Genomic_DNA"/>
</dbReference>
<protein>
    <submittedName>
        <fullName evidence="1">N4-gp56 family major capsid protein</fullName>
    </submittedName>
</protein>
<dbReference type="Proteomes" id="UP000824160">
    <property type="component" value="Unassembled WGS sequence"/>
</dbReference>
<comment type="caution">
    <text evidence="1">The sequence shown here is derived from an EMBL/GenBank/DDBJ whole genome shotgun (WGS) entry which is preliminary data.</text>
</comment>
<dbReference type="NCBIfam" id="TIGR04387">
    <property type="entry name" value="capsid_maj_N4"/>
    <property type="match status" value="1"/>
</dbReference>
<sequence length="273" mass="28855">MAEMTKLANLVNPQVMGDWVNEHLEKNMKFASLCTVDTTLTGRAGDTVTVPKYTYIGDAGEVEEGGEIPVVQLTAQTETVTVKKAGNGVELTDEAVLAGYGDPLGEAANQLTLSIAGKVDADVLTVLGTITEPMTCTSESQLSADVIAQALACFGETDSEGKVLIVSPAQLAQLRQSESWLKATDTGAMQLVSGAVGMIHGCSVVVSEKIKASGSQYTNYIVMPGALTLFLKKDTEVETDRDIIHKATIVTADKYYAVYLANPGRAVKITCAE</sequence>
<evidence type="ECO:0000313" key="2">
    <source>
        <dbReference type="Proteomes" id="UP000824160"/>
    </source>
</evidence>
<dbReference type="Pfam" id="PF25209">
    <property type="entry name" value="Phage_capsid_4"/>
    <property type="match status" value="1"/>
</dbReference>
<gene>
    <name evidence="1" type="ORF">IAC43_04320</name>
</gene>
<reference evidence="1" key="2">
    <citation type="journal article" date="2021" name="PeerJ">
        <title>Extensive microbial diversity within the chicken gut microbiome revealed by metagenomics and culture.</title>
        <authorList>
            <person name="Gilroy R."/>
            <person name="Ravi A."/>
            <person name="Getino M."/>
            <person name="Pursley I."/>
            <person name="Horton D.L."/>
            <person name="Alikhan N.F."/>
            <person name="Baker D."/>
            <person name="Gharbi K."/>
            <person name="Hall N."/>
            <person name="Watson M."/>
            <person name="Adriaenssens E.M."/>
            <person name="Foster-Nyarko E."/>
            <person name="Jarju S."/>
            <person name="Secka A."/>
            <person name="Antonio M."/>
            <person name="Oren A."/>
            <person name="Chaudhuri R.R."/>
            <person name="La Ragione R."/>
            <person name="Hildebrand F."/>
            <person name="Pallen M.J."/>
        </authorList>
    </citation>
    <scope>NUCLEOTIDE SEQUENCE</scope>
    <source>
        <strain evidence="1">ChiBcec7-5410</strain>
    </source>
</reference>
<dbReference type="AlphaFoldDB" id="A0A9D1H6E4"/>
<dbReference type="SUPFAM" id="SSF56563">
    <property type="entry name" value="Major capsid protein gp5"/>
    <property type="match status" value="1"/>
</dbReference>
<organism evidence="1 2">
    <name type="scientific">Candidatus Faecivivens stercoripullorum</name>
    <dbReference type="NCBI Taxonomy" id="2840805"/>
    <lineage>
        <taxon>Bacteria</taxon>
        <taxon>Bacillati</taxon>
        <taxon>Bacillota</taxon>
        <taxon>Clostridia</taxon>
        <taxon>Eubacteriales</taxon>
        <taxon>Oscillospiraceae</taxon>
        <taxon>Oscillospiraceae incertae sedis</taxon>
        <taxon>Candidatus Faecivivens</taxon>
    </lineage>
</organism>
<evidence type="ECO:0000313" key="1">
    <source>
        <dbReference type="EMBL" id="HIT94386.1"/>
    </source>
</evidence>
<accession>A0A9D1H6E4</accession>